<evidence type="ECO:0000313" key="12">
    <source>
        <dbReference type="Proteomes" id="UP000635278"/>
    </source>
</evidence>
<evidence type="ECO:0000256" key="1">
    <source>
        <dbReference type="ARBA" id="ARBA00004767"/>
    </source>
</evidence>
<comment type="caution">
    <text evidence="11">The sequence shown here is derived from an EMBL/GenBank/DDBJ whole genome shotgun (WGS) entry which is preliminary data.</text>
</comment>
<sequence length="199" mass="21665">MAGAASGPVPCHPALHPPYALAGRHPAAYLRSGLSIPEEIFLNAHRRNISALRLICYPESQTPLATPTRGGAHTDYGSLTILTADNATGGLQAKLRSGNWVDVSPQPGQFAINIGDIMPVWSNDRWVSTPHRVVAPPASDRSRSRRHSIVFFHQPDPDARIAPLPACIASGETAHYPPATYGDHWRHKWLSTRQQSILP</sequence>
<protein>
    <recommendedName>
        <fullName evidence="4">2-oxoglutarate-dependent ethylene/succinate-forming enzyme</fullName>
        <ecNumber evidence="3">1.13.12.19</ecNumber>
        <ecNumber evidence="2">1.14.20.7</ecNumber>
    </recommendedName>
    <alternativeName>
        <fullName evidence="6">2-oxoglutarate dioxygenase (ethylene-forming)</fullName>
    </alternativeName>
    <alternativeName>
        <fullName evidence="7">2-oxoglutarate/L-arginine monooxygenase/decarboxylase (succinate-forming)</fullName>
    </alternativeName>
</protein>
<evidence type="ECO:0000256" key="3">
    <source>
        <dbReference type="ARBA" id="ARBA00012531"/>
    </source>
</evidence>
<dbReference type="EC" id="1.13.12.19" evidence="3"/>
<dbReference type="Pfam" id="PF03171">
    <property type="entry name" value="2OG-FeII_Oxy"/>
    <property type="match status" value="1"/>
</dbReference>
<dbReference type="InterPro" id="IPR050231">
    <property type="entry name" value="Iron_ascorbate_oxido_reductase"/>
</dbReference>
<evidence type="ECO:0000256" key="8">
    <source>
        <dbReference type="ARBA" id="ARBA00047725"/>
    </source>
</evidence>
<evidence type="ECO:0000256" key="9">
    <source>
        <dbReference type="ARBA" id="ARBA00049359"/>
    </source>
</evidence>
<evidence type="ECO:0000256" key="7">
    <source>
        <dbReference type="ARBA" id="ARBA00031282"/>
    </source>
</evidence>
<proteinExistence type="predicted"/>
<comment type="catalytic activity">
    <reaction evidence="8">
        <text>2-oxoglutarate + O2 + 2 H(+) = ethene + 3 CO2 + H2O</text>
        <dbReference type="Rhea" id="RHEA:31523"/>
        <dbReference type="ChEBI" id="CHEBI:15377"/>
        <dbReference type="ChEBI" id="CHEBI:15378"/>
        <dbReference type="ChEBI" id="CHEBI:15379"/>
        <dbReference type="ChEBI" id="CHEBI:16526"/>
        <dbReference type="ChEBI" id="CHEBI:16810"/>
        <dbReference type="ChEBI" id="CHEBI:18153"/>
        <dbReference type="EC" id="1.13.12.19"/>
    </reaction>
</comment>
<comment type="pathway">
    <text evidence="1">Alkene biosynthesis; ethylene biosynthesis via 2-oxoglutarate.</text>
</comment>
<dbReference type="PANTHER" id="PTHR47990">
    <property type="entry name" value="2-OXOGLUTARATE (2OG) AND FE(II)-DEPENDENT OXYGENASE SUPERFAMILY PROTEIN-RELATED"/>
    <property type="match status" value="1"/>
</dbReference>
<feature type="domain" description="Fe2OG dioxygenase" evidence="10">
    <location>
        <begin position="48"/>
        <end position="155"/>
    </location>
</feature>
<dbReference type="PROSITE" id="PS51471">
    <property type="entry name" value="FE2OG_OXY"/>
    <property type="match status" value="1"/>
</dbReference>
<dbReference type="SUPFAM" id="SSF51197">
    <property type="entry name" value="Clavaminate synthase-like"/>
    <property type="match status" value="1"/>
</dbReference>
<comment type="catalytic activity">
    <reaction evidence="9">
        <text>L-arginine + 2-oxoglutarate + O2 = guanidine + L-glutamate 5-semialdehyde + succinate + CO2</text>
        <dbReference type="Rhea" id="RHEA:31535"/>
        <dbReference type="ChEBI" id="CHEBI:15379"/>
        <dbReference type="ChEBI" id="CHEBI:16526"/>
        <dbReference type="ChEBI" id="CHEBI:16810"/>
        <dbReference type="ChEBI" id="CHEBI:30031"/>
        <dbReference type="ChEBI" id="CHEBI:30087"/>
        <dbReference type="ChEBI" id="CHEBI:32682"/>
        <dbReference type="ChEBI" id="CHEBI:58066"/>
        <dbReference type="EC" id="1.14.20.7"/>
    </reaction>
</comment>
<reference evidence="11 12" key="1">
    <citation type="journal article" date="2020" name="Int. J. Syst. Evol. Microbiol.">
        <title>Novel acetic acid bacteria from cider fermentations: Acetobacter conturbans sp. nov. and Acetobacter fallax sp. nov.</title>
        <authorList>
            <person name="Sombolestani A.S."/>
            <person name="Cleenwerck I."/>
            <person name="Cnockaert M."/>
            <person name="Borremans W."/>
            <person name="Wieme A.D."/>
            <person name="De Vuyst L."/>
            <person name="Vandamme P."/>
        </authorList>
    </citation>
    <scope>NUCLEOTIDE SEQUENCE [LARGE SCALE GENOMIC DNA]</scope>
    <source>
        <strain evidence="11 12">LMG 30640</strain>
    </source>
</reference>
<evidence type="ECO:0000256" key="4">
    <source>
        <dbReference type="ARBA" id="ARBA00019045"/>
    </source>
</evidence>
<dbReference type="Gene3D" id="2.60.120.330">
    <property type="entry name" value="B-lactam Antibiotic, Isopenicillin N Synthase, Chain"/>
    <property type="match status" value="1"/>
</dbReference>
<evidence type="ECO:0000256" key="5">
    <source>
        <dbReference type="ARBA" id="ARBA00022666"/>
    </source>
</evidence>
<evidence type="ECO:0000256" key="2">
    <source>
        <dbReference type="ARBA" id="ARBA00012293"/>
    </source>
</evidence>
<accession>A0ABX0JIU7</accession>
<dbReference type="EMBL" id="WOTB01000002">
    <property type="protein sequence ID" value="NHN83324.1"/>
    <property type="molecule type" value="Genomic_DNA"/>
</dbReference>
<keyword evidence="12" id="KW-1185">Reference proteome</keyword>
<gene>
    <name evidence="11" type="ORF">GOB93_01545</name>
</gene>
<dbReference type="InterPro" id="IPR005123">
    <property type="entry name" value="Oxoglu/Fe-dep_dioxygenase_dom"/>
</dbReference>
<organism evidence="11 12">
    <name type="scientific">Acetobacter musti</name>
    <dbReference type="NCBI Taxonomy" id="864732"/>
    <lineage>
        <taxon>Bacteria</taxon>
        <taxon>Pseudomonadati</taxon>
        <taxon>Pseudomonadota</taxon>
        <taxon>Alphaproteobacteria</taxon>
        <taxon>Acetobacterales</taxon>
        <taxon>Acetobacteraceae</taxon>
        <taxon>Acetobacter</taxon>
    </lineage>
</organism>
<dbReference type="InterPro" id="IPR044861">
    <property type="entry name" value="IPNS-like_FE2OG_OXY"/>
</dbReference>
<dbReference type="InterPro" id="IPR027443">
    <property type="entry name" value="IPNS-like_sf"/>
</dbReference>
<name>A0ABX0JIU7_9PROT</name>
<evidence type="ECO:0000313" key="11">
    <source>
        <dbReference type="EMBL" id="NHN83324.1"/>
    </source>
</evidence>
<dbReference type="Proteomes" id="UP000635278">
    <property type="component" value="Unassembled WGS sequence"/>
</dbReference>
<evidence type="ECO:0000259" key="10">
    <source>
        <dbReference type="PROSITE" id="PS51471"/>
    </source>
</evidence>
<dbReference type="EC" id="1.14.20.7" evidence="2"/>
<keyword evidence="5" id="KW-0266">Ethylene biosynthesis</keyword>
<evidence type="ECO:0000256" key="6">
    <source>
        <dbReference type="ARBA" id="ARBA00031011"/>
    </source>
</evidence>